<dbReference type="Gramene" id="OE9A006725T1">
    <property type="protein sequence ID" value="OE9A006725C1"/>
    <property type="gene ID" value="OE9A006725"/>
</dbReference>
<protein>
    <submittedName>
        <fullName evidence="1">Uncharacterized protein</fullName>
    </submittedName>
</protein>
<organism evidence="1 2">
    <name type="scientific">Olea europaea subsp. europaea</name>
    <dbReference type="NCBI Taxonomy" id="158383"/>
    <lineage>
        <taxon>Eukaryota</taxon>
        <taxon>Viridiplantae</taxon>
        <taxon>Streptophyta</taxon>
        <taxon>Embryophyta</taxon>
        <taxon>Tracheophyta</taxon>
        <taxon>Spermatophyta</taxon>
        <taxon>Magnoliopsida</taxon>
        <taxon>eudicotyledons</taxon>
        <taxon>Gunneridae</taxon>
        <taxon>Pentapetalae</taxon>
        <taxon>asterids</taxon>
        <taxon>lamiids</taxon>
        <taxon>Lamiales</taxon>
        <taxon>Oleaceae</taxon>
        <taxon>Oleeae</taxon>
        <taxon>Olea</taxon>
    </lineage>
</organism>
<dbReference type="Proteomes" id="UP000594638">
    <property type="component" value="Unassembled WGS sequence"/>
</dbReference>
<accession>A0A8S0UGB7</accession>
<reference evidence="1 2" key="1">
    <citation type="submission" date="2019-12" db="EMBL/GenBank/DDBJ databases">
        <authorList>
            <person name="Alioto T."/>
            <person name="Alioto T."/>
            <person name="Gomez Garrido J."/>
        </authorList>
    </citation>
    <scope>NUCLEOTIDE SEQUENCE [LARGE SCALE GENOMIC DNA]</scope>
</reference>
<name>A0A8S0UGB7_OLEEU</name>
<dbReference type="EMBL" id="CACTIH010008162">
    <property type="protein sequence ID" value="CAA3019302.1"/>
    <property type="molecule type" value="Genomic_DNA"/>
</dbReference>
<evidence type="ECO:0000313" key="1">
    <source>
        <dbReference type="EMBL" id="CAA3019302.1"/>
    </source>
</evidence>
<keyword evidence="2" id="KW-1185">Reference proteome</keyword>
<dbReference type="AlphaFoldDB" id="A0A8S0UGB7"/>
<comment type="caution">
    <text evidence="1">The sequence shown here is derived from an EMBL/GenBank/DDBJ whole genome shotgun (WGS) entry which is preliminary data.</text>
</comment>
<proteinExistence type="predicted"/>
<evidence type="ECO:0000313" key="2">
    <source>
        <dbReference type="Proteomes" id="UP000594638"/>
    </source>
</evidence>
<gene>
    <name evidence="1" type="ORF">OLEA9_A006725</name>
</gene>
<dbReference type="Pfam" id="PF14223">
    <property type="entry name" value="Retrotran_gag_2"/>
    <property type="match status" value="1"/>
</dbReference>
<sequence>MQKGEEIDPFLLRLQGIHDQLNFVGSTPNLKFMVRTALNVVTEDWETFVQSILGRATLPSWEEMWVALQQEELKREKYMATIPLYLEIGIQKTYPMKPSPAQLKLSAGPFGLYVGPKTLCISPLRHCTASRTLYVTPSALYVDDTVSLGSALPLLGSA</sequence>